<dbReference type="AlphaFoldDB" id="A0AAD9PRQ7"/>
<evidence type="ECO:0000256" key="7">
    <source>
        <dbReference type="ARBA" id="ARBA00022824"/>
    </source>
</evidence>
<reference evidence="16" key="1">
    <citation type="journal article" date="2023" name="G3 (Bethesda)">
        <title>Whole genome assembly and annotation of the endangered Caribbean coral Acropora cervicornis.</title>
        <authorList>
            <person name="Selwyn J.D."/>
            <person name="Vollmer S.V."/>
        </authorList>
    </citation>
    <scope>NUCLEOTIDE SEQUENCE</scope>
    <source>
        <strain evidence="16">K2</strain>
    </source>
</reference>
<dbReference type="GO" id="GO:0042448">
    <property type="term" value="P:progesterone metabolic process"/>
    <property type="evidence" value="ECO:0007669"/>
    <property type="project" value="TreeGrafter"/>
</dbReference>
<evidence type="ECO:0000256" key="5">
    <source>
        <dbReference type="ARBA" id="ARBA00022617"/>
    </source>
</evidence>
<evidence type="ECO:0000256" key="6">
    <source>
        <dbReference type="ARBA" id="ARBA00022723"/>
    </source>
</evidence>
<gene>
    <name evidence="16" type="ORF">P5673_032132</name>
</gene>
<keyword evidence="7" id="KW-0256">Endoplasmic reticulum</keyword>
<keyword evidence="8" id="KW-0492">Microsome</keyword>
<dbReference type="PANTHER" id="PTHR24289">
    <property type="entry name" value="STEROID 17-ALPHA-HYDROXYLASE/17,20 LYASE"/>
    <property type="match status" value="1"/>
</dbReference>
<dbReference type="EMBL" id="JARQWQ010000167">
    <property type="protein sequence ID" value="KAK2547794.1"/>
    <property type="molecule type" value="Genomic_DNA"/>
</dbReference>
<dbReference type="SUPFAM" id="SSF48264">
    <property type="entry name" value="Cytochrome P450"/>
    <property type="match status" value="1"/>
</dbReference>
<comment type="cofactor">
    <cofactor evidence="1 13">
        <name>heme</name>
        <dbReference type="ChEBI" id="CHEBI:30413"/>
    </cofactor>
</comment>
<dbReference type="PRINTS" id="PR00385">
    <property type="entry name" value="P450"/>
</dbReference>
<dbReference type="Gene3D" id="1.10.630.10">
    <property type="entry name" value="Cytochrome P450"/>
    <property type="match status" value="1"/>
</dbReference>
<comment type="subcellular location">
    <subcellularLocation>
        <location evidence="3">Endoplasmic reticulum membrane</location>
        <topology evidence="3">Peripheral membrane protein</topology>
    </subcellularLocation>
    <subcellularLocation>
        <location evidence="2">Microsome membrane</location>
        <topology evidence="2">Peripheral membrane protein</topology>
    </subcellularLocation>
</comment>
<dbReference type="PROSITE" id="PS00086">
    <property type="entry name" value="CYTOCHROME_P450"/>
    <property type="match status" value="1"/>
</dbReference>
<dbReference type="PANTHER" id="PTHR24289:SF15">
    <property type="entry name" value="CYTOCHROME P450 FAMILY 1 SUBFAMILY B MEMBER 1"/>
    <property type="match status" value="1"/>
</dbReference>
<evidence type="ECO:0000256" key="13">
    <source>
        <dbReference type="PIRSR" id="PIRSR602401-1"/>
    </source>
</evidence>
<dbReference type="GO" id="GO:0005789">
    <property type="term" value="C:endoplasmic reticulum membrane"/>
    <property type="evidence" value="ECO:0007669"/>
    <property type="project" value="UniProtKB-SubCell"/>
</dbReference>
<organism evidence="16 17">
    <name type="scientific">Acropora cervicornis</name>
    <name type="common">Staghorn coral</name>
    <dbReference type="NCBI Taxonomy" id="6130"/>
    <lineage>
        <taxon>Eukaryota</taxon>
        <taxon>Metazoa</taxon>
        <taxon>Cnidaria</taxon>
        <taxon>Anthozoa</taxon>
        <taxon>Hexacorallia</taxon>
        <taxon>Scleractinia</taxon>
        <taxon>Astrocoeniina</taxon>
        <taxon>Acroporidae</taxon>
        <taxon>Acropora</taxon>
    </lineage>
</organism>
<dbReference type="PRINTS" id="PR00463">
    <property type="entry name" value="EP450I"/>
</dbReference>
<comment type="caution">
    <text evidence="16">The sequence shown here is derived from an EMBL/GenBank/DDBJ whole genome shotgun (WGS) entry which is preliminary data.</text>
</comment>
<keyword evidence="17" id="KW-1185">Reference proteome</keyword>
<evidence type="ECO:0000256" key="1">
    <source>
        <dbReference type="ARBA" id="ARBA00001971"/>
    </source>
</evidence>
<keyword evidence="6 13" id="KW-0479">Metal-binding</keyword>
<name>A0AAD9PRQ7_ACRCE</name>
<dbReference type="GO" id="GO:0042446">
    <property type="term" value="P:hormone biosynthetic process"/>
    <property type="evidence" value="ECO:0007669"/>
    <property type="project" value="TreeGrafter"/>
</dbReference>
<evidence type="ECO:0000256" key="4">
    <source>
        <dbReference type="ARBA" id="ARBA00010617"/>
    </source>
</evidence>
<dbReference type="FunFam" id="1.10.630.10:FF:000238">
    <property type="entry name" value="Cytochrome P450 2A6"/>
    <property type="match status" value="1"/>
</dbReference>
<keyword evidence="5 13" id="KW-0349">Heme</keyword>
<keyword evidence="15" id="KW-0732">Signal</keyword>
<keyword evidence="12" id="KW-0472">Membrane</keyword>
<evidence type="ECO:0000256" key="11">
    <source>
        <dbReference type="ARBA" id="ARBA00023033"/>
    </source>
</evidence>
<reference evidence="16" key="2">
    <citation type="journal article" date="2023" name="Science">
        <title>Genomic signatures of disease resistance in endangered staghorn corals.</title>
        <authorList>
            <person name="Vollmer S.V."/>
            <person name="Selwyn J.D."/>
            <person name="Despard B.A."/>
            <person name="Roesel C.L."/>
        </authorList>
    </citation>
    <scope>NUCLEOTIDE SEQUENCE</scope>
    <source>
        <strain evidence="16">K2</strain>
    </source>
</reference>
<sequence length="508" mass="56663">MLSPTVLCFAVITILLLTIMQLSNLQRNTPPGPFGLPIVGNLLQLGDSPHVALSEMSKVYGSVFSIRLGSRRAIVLNSHDVVKEALSKKARHFSARPPFHSFHISSNGGRSIAFGDFGPGHQRKKKLATRALHAVFSNVNRFDKLAQEVTERLCRSLTEGGKCETVDISEHLRTLVINFSLRLVFGDNLKKDYTIELQNVLQRGNDFIENNPTINLVDLFPWLRFALRRPCKALKESVKELMDFVKSVYSLHCHSNVEEAGVNFAAAVDKVIQDEMLVADPNFKTNVHEASDDLLDEESMVTLLADVFGAGIDTVSATLNWALLFIVRNPELQHELLAELKREIGMDRLPNLDDRARLPLLQATVLETLRKAAVVPLAIPHYATDDSSVGGFSVPKGTLVLANLWAVNHDAKHFDRPEIFNPHRFLNENGQVMVTEQAFSLPFSTGGRRCLGATLAKAELFLFLGCMLQHLNFHLITSVEEINFDGKQGFVLKPHPYRVRVCPRTVSH</sequence>
<evidence type="ECO:0000256" key="10">
    <source>
        <dbReference type="ARBA" id="ARBA00023004"/>
    </source>
</evidence>
<protein>
    <submittedName>
        <fullName evidence="16">Steroid 17-alpha-hydroxylase/17</fullName>
    </submittedName>
</protein>
<dbReference type="Proteomes" id="UP001249851">
    <property type="component" value="Unassembled WGS sequence"/>
</dbReference>
<evidence type="ECO:0000313" key="17">
    <source>
        <dbReference type="Proteomes" id="UP001249851"/>
    </source>
</evidence>
<feature type="chain" id="PRO_5041988666" evidence="15">
    <location>
        <begin position="26"/>
        <end position="508"/>
    </location>
</feature>
<dbReference type="GO" id="GO:0004508">
    <property type="term" value="F:steroid 17-alpha-monooxygenase activity"/>
    <property type="evidence" value="ECO:0007669"/>
    <property type="project" value="TreeGrafter"/>
</dbReference>
<feature type="signal peptide" evidence="15">
    <location>
        <begin position="1"/>
        <end position="25"/>
    </location>
</feature>
<evidence type="ECO:0000256" key="2">
    <source>
        <dbReference type="ARBA" id="ARBA00004174"/>
    </source>
</evidence>
<dbReference type="Pfam" id="PF00067">
    <property type="entry name" value="p450"/>
    <property type="match status" value="1"/>
</dbReference>
<dbReference type="InterPro" id="IPR002401">
    <property type="entry name" value="Cyt_P450_E_grp-I"/>
</dbReference>
<evidence type="ECO:0000256" key="3">
    <source>
        <dbReference type="ARBA" id="ARBA00004406"/>
    </source>
</evidence>
<dbReference type="GO" id="GO:0005506">
    <property type="term" value="F:iron ion binding"/>
    <property type="evidence" value="ECO:0007669"/>
    <property type="project" value="InterPro"/>
</dbReference>
<dbReference type="GO" id="GO:0020037">
    <property type="term" value="F:heme binding"/>
    <property type="evidence" value="ECO:0007669"/>
    <property type="project" value="InterPro"/>
</dbReference>
<feature type="binding site" description="axial binding residue" evidence="13">
    <location>
        <position position="450"/>
    </location>
    <ligand>
        <name>heme</name>
        <dbReference type="ChEBI" id="CHEBI:30413"/>
    </ligand>
    <ligandPart>
        <name>Fe</name>
        <dbReference type="ChEBI" id="CHEBI:18248"/>
    </ligandPart>
</feature>
<dbReference type="InterPro" id="IPR017972">
    <property type="entry name" value="Cyt_P450_CS"/>
</dbReference>
<evidence type="ECO:0000256" key="12">
    <source>
        <dbReference type="ARBA" id="ARBA00023136"/>
    </source>
</evidence>
<keyword evidence="10 13" id="KW-0408">Iron</keyword>
<evidence type="ECO:0000256" key="14">
    <source>
        <dbReference type="RuleBase" id="RU000461"/>
    </source>
</evidence>
<evidence type="ECO:0000313" key="16">
    <source>
        <dbReference type="EMBL" id="KAK2547794.1"/>
    </source>
</evidence>
<dbReference type="InterPro" id="IPR001128">
    <property type="entry name" value="Cyt_P450"/>
</dbReference>
<keyword evidence="11 14" id="KW-0503">Monooxygenase</keyword>
<evidence type="ECO:0000256" key="15">
    <source>
        <dbReference type="SAM" id="SignalP"/>
    </source>
</evidence>
<comment type="similarity">
    <text evidence="4 14">Belongs to the cytochrome P450 family.</text>
</comment>
<evidence type="ECO:0000256" key="8">
    <source>
        <dbReference type="ARBA" id="ARBA00022848"/>
    </source>
</evidence>
<dbReference type="InterPro" id="IPR036396">
    <property type="entry name" value="Cyt_P450_sf"/>
</dbReference>
<keyword evidence="9 14" id="KW-0560">Oxidoreductase</keyword>
<accession>A0AAD9PRQ7</accession>
<proteinExistence type="inferred from homology"/>
<evidence type="ECO:0000256" key="9">
    <source>
        <dbReference type="ARBA" id="ARBA00023002"/>
    </source>
</evidence>